<protein>
    <submittedName>
        <fullName evidence="2">Uncharacterized protein</fullName>
    </submittedName>
</protein>
<keyword evidence="1" id="KW-0472">Membrane</keyword>
<proteinExistence type="predicted"/>
<reference evidence="2 3" key="1">
    <citation type="submission" date="2020-03" db="EMBL/GenBank/DDBJ databases">
        <title>Genomic Encyclopedia of Type Strains, Phase IV (KMG-IV): sequencing the most valuable type-strain genomes for metagenomic binning, comparative biology and taxonomic classification.</title>
        <authorList>
            <person name="Goeker M."/>
        </authorList>
    </citation>
    <scope>NUCLEOTIDE SEQUENCE [LARGE SCALE GENOMIC DNA]</scope>
    <source>
        <strain evidence="2 3">DSM 105096</strain>
    </source>
</reference>
<organism evidence="2 3">
    <name type="scientific">Neolewinella antarctica</name>
    <dbReference type="NCBI Taxonomy" id="442734"/>
    <lineage>
        <taxon>Bacteria</taxon>
        <taxon>Pseudomonadati</taxon>
        <taxon>Bacteroidota</taxon>
        <taxon>Saprospiria</taxon>
        <taxon>Saprospirales</taxon>
        <taxon>Lewinellaceae</taxon>
        <taxon>Neolewinella</taxon>
    </lineage>
</organism>
<evidence type="ECO:0000256" key="1">
    <source>
        <dbReference type="SAM" id="Phobius"/>
    </source>
</evidence>
<feature type="transmembrane region" description="Helical" evidence="1">
    <location>
        <begin position="36"/>
        <end position="55"/>
    </location>
</feature>
<dbReference type="RefSeq" id="WP_168036596.1">
    <property type="nucleotide sequence ID" value="NZ_JAATJH010000002.1"/>
</dbReference>
<dbReference type="Proteomes" id="UP000770785">
    <property type="component" value="Unassembled WGS sequence"/>
</dbReference>
<evidence type="ECO:0000313" key="3">
    <source>
        <dbReference type="Proteomes" id="UP000770785"/>
    </source>
</evidence>
<comment type="caution">
    <text evidence="2">The sequence shown here is derived from an EMBL/GenBank/DDBJ whole genome shotgun (WGS) entry which is preliminary data.</text>
</comment>
<evidence type="ECO:0000313" key="2">
    <source>
        <dbReference type="EMBL" id="NJC25819.1"/>
    </source>
</evidence>
<keyword evidence="3" id="KW-1185">Reference proteome</keyword>
<feature type="transmembrane region" description="Helical" evidence="1">
    <location>
        <begin position="12"/>
        <end position="30"/>
    </location>
</feature>
<name>A0ABX0XA38_9BACT</name>
<accession>A0ABX0XA38</accession>
<gene>
    <name evidence="2" type="ORF">GGR27_001318</name>
</gene>
<sequence length="76" mass="8589">MDGPQELPGWLKYAGWLPLVIYFGLKYLVIGPENLTQLQGFILLGAAVLAHLAVWKYRKSFNPQPKDPNDGTHPER</sequence>
<keyword evidence="1" id="KW-0812">Transmembrane</keyword>
<keyword evidence="1" id="KW-1133">Transmembrane helix</keyword>
<dbReference type="EMBL" id="JAATJH010000002">
    <property type="protein sequence ID" value="NJC25819.1"/>
    <property type="molecule type" value="Genomic_DNA"/>
</dbReference>